<evidence type="ECO:0000259" key="5">
    <source>
        <dbReference type="Pfam" id="PF01743"/>
    </source>
</evidence>
<dbReference type="GO" id="GO:0001680">
    <property type="term" value="P:tRNA 3'-terminal CCA addition"/>
    <property type="evidence" value="ECO:0007669"/>
    <property type="project" value="UniProtKB-ARBA"/>
</dbReference>
<keyword evidence="7" id="KW-1185">Reference proteome</keyword>
<dbReference type="Gene3D" id="1.10.3090.10">
    <property type="entry name" value="cca-adding enzyme, domain 2"/>
    <property type="match status" value="1"/>
</dbReference>
<name>A0A0B2UL64_9MICR</name>
<dbReference type="OrthoDB" id="445712at2759"/>
<dbReference type="Pfam" id="PF01743">
    <property type="entry name" value="PolyA_pol"/>
    <property type="match status" value="1"/>
</dbReference>
<evidence type="ECO:0000256" key="1">
    <source>
        <dbReference type="ARBA" id="ARBA00007265"/>
    </source>
</evidence>
<accession>A0A0B2UL64</accession>
<dbReference type="SUPFAM" id="SSF81301">
    <property type="entry name" value="Nucleotidyltransferase"/>
    <property type="match status" value="1"/>
</dbReference>
<gene>
    <name evidence="6" type="ORF">M896_030290</name>
</gene>
<dbReference type="GO" id="GO:0003723">
    <property type="term" value="F:RNA binding"/>
    <property type="evidence" value="ECO:0007669"/>
    <property type="project" value="UniProtKB-KW"/>
</dbReference>
<dbReference type="GeneID" id="26261313"/>
<dbReference type="EMBL" id="JOKQ01000003">
    <property type="protein sequence ID" value="KHN70044.1"/>
    <property type="molecule type" value="Genomic_DNA"/>
</dbReference>
<comment type="caution">
    <text evidence="6">The sequence shown here is derived from an EMBL/GenBank/DDBJ whole genome shotgun (WGS) entry which is preliminary data.</text>
</comment>
<protein>
    <submittedName>
        <fullName evidence="6">tRNA nucleotidyltransferase/poly(A) polymerase</fullName>
    </submittedName>
</protein>
<dbReference type="SUPFAM" id="SSF81891">
    <property type="entry name" value="Poly A polymerase C-terminal region-like"/>
    <property type="match status" value="1"/>
</dbReference>
<dbReference type="CDD" id="cd05398">
    <property type="entry name" value="NT_ClassII-CCAase"/>
    <property type="match status" value="1"/>
</dbReference>
<feature type="domain" description="Poly A polymerase head" evidence="5">
    <location>
        <begin position="33"/>
        <end position="166"/>
    </location>
</feature>
<dbReference type="Proteomes" id="UP000031056">
    <property type="component" value="Unassembled WGS sequence"/>
</dbReference>
<dbReference type="RefSeq" id="XP_014564086.1">
    <property type="nucleotide sequence ID" value="XM_014708600.1"/>
</dbReference>
<evidence type="ECO:0000313" key="6">
    <source>
        <dbReference type="EMBL" id="KHN70044.1"/>
    </source>
</evidence>
<dbReference type="STRING" id="1354746.A0A0B2UL64"/>
<organism evidence="6 7">
    <name type="scientific">Ordospora colligata OC4</name>
    <dbReference type="NCBI Taxonomy" id="1354746"/>
    <lineage>
        <taxon>Eukaryota</taxon>
        <taxon>Fungi</taxon>
        <taxon>Fungi incertae sedis</taxon>
        <taxon>Microsporidia</taxon>
        <taxon>Ordosporidae</taxon>
        <taxon>Ordospora</taxon>
    </lineage>
</organism>
<evidence type="ECO:0000313" key="7">
    <source>
        <dbReference type="Proteomes" id="UP000031056"/>
    </source>
</evidence>
<proteinExistence type="inferred from homology"/>
<keyword evidence="3 4" id="KW-0694">RNA-binding</keyword>
<dbReference type="InterPro" id="IPR002646">
    <property type="entry name" value="PolA_pol_head_dom"/>
</dbReference>
<dbReference type="GO" id="GO:0052927">
    <property type="term" value="F:CC tRNA cytidylyltransferase activity"/>
    <property type="evidence" value="ECO:0007669"/>
    <property type="project" value="TreeGrafter"/>
</dbReference>
<dbReference type="Gene3D" id="3.30.460.10">
    <property type="entry name" value="Beta Polymerase, domain 2"/>
    <property type="match status" value="1"/>
</dbReference>
<dbReference type="FunCoup" id="A0A0B2UL64">
    <property type="interactions" value="241"/>
</dbReference>
<dbReference type="InterPro" id="IPR043519">
    <property type="entry name" value="NT_sf"/>
</dbReference>
<evidence type="ECO:0000256" key="4">
    <source>
        <dbReference type="RuleBase" id="RU003953"/>
    </source>
</evidence>
<dbReference type="PANTHER" id="PTHR13734:SF5">
    <property type="entry name" value="CCA TRNA NUCLEOTIDYLTRANSFERASE, MITOCHONDRIAL"/>
    <property type="match status" value="1"/>
</dbReference>
<evidence type="ECO:0000256" key="2">
    <source>
        <dbReference type="ARBA" id="ARBA00022679"/>
    </source>
</evidence>
<dbReference type="VEuPathDB" id="MicrosporidiaDB:M896_030290"/>
<dbReference type="GO" id="GO:0052929">
    <property type="term" value="F:ATP:3'-cytidine-cytidine-tRNA adenylyltransferase activity"/>
    <property type="evidence" value="ECO:0007669"/>
    <property type="project" value="TreeGrafter"/>
</dbReference>
<dbReference type="HOGENOM" id="CLU_019592_0_1_1"/>
<evidence type="ECO:0000256" key="3">
    <source>
        <dbReference type="ARBA" id="ARBA00022884"/>
    </source>
</evidence>
<dbReference type="AlphaFoldDB" id="A0A0B2UL64"/>
<dbReference type="InParanoid" id="A0A0B2UL64"/>
<keyword evidence="2 4" id="KW-0808">Transferase</keyword>
<dbReference type="PANTHER" id="PTHR13734">
    <property type="entry name" value="TRNA-NUCLEOTIDYLTRANSFERASE"/>
    <property type="match status" value="1"/>
</dbReference>
<reference evidence="6 7" key="1">
    <citation type="journal article" date="2014" name="MBio">
        <title>The Ordospora colligata genome; evolution of extreme reduction in microsporidia and host-to-parasite horizontal gene transfer.</title>
        <authorList>
            <person name="Pombert J.-F."/>
            <person name="Haag K.L."/>
            <person name="Beidas S."/>
            <person name="Ebert D."/>
            <person name="Keeling P.J."/>
        </authorList>
    </citation>
    <scope>NUCLEOTIDE SEQUENCE [LARGE SCALE GENOMIC DNA]</scope>
    <source>
        <strain evidence="6 7">OC4</strain>
    </source>
</reference>
<sequence length="462" mass="53402">MSIDLEASLSQTERSIFELIRSHARTLGDVVPRVAGGWVRDKLMGNSCFDMDIALSNISGYEFALGLSESATDHKITTVHVIKNNHEKSKHLETAVVRINDICVDFVGLRSETYSDARVPCVVPATPEEDSFRRDLTINSLFYNLFTNAIEDHTGRGIEDIRNKLLATPLDPKVTLFDDPLRIVRILRFHSKLRFDIDEKIYNAMEDEEIRKALARKVSNERIYIEISKMIHYSMGQYGLLEIIRRRYVEPIFKPPVLIEQSYEQGVKFIEAVEEITNLCTRPYRREILCLYTILCFFSRQTITGCKKSSYCNTYIMKVCLPSSKAFVKTIDSIEKNLTFLDTHDLENLGAEGFIRIVRYMGEIWYESLIIYCAIEHMKNEKEKFKNGLGIICKIIQESIEEYYKATSIVDASSLIRELGIVECEMRFYIEEGIVYQLLTQTDDPRKIVEHLKRVKGSRMNL</sequence>
<comment type="similarity">
    <text evidence="1 4">Belongs to the tRNA nucleotidyltransferase/poly(A) polymerase family.</text>
</comment>